<keyword evidence="2" id="KW-1185">Reference proteome</keyword>
<comment type="caution">
    <text evidence="1">The sequence shown here is derived from an EMBL/GenBank/DDBJ whole genome shotgun (WGS) entry which is preliminary data.</text>
</comment>
<accession>A0A4Q2R814</accession>
<sequence length="568" mass="60962">MPPTAATITIPEMLTLLDGPHVGLAEAVAHDHYALWLGSGISLNRLPGLRAVTKKVIGFLQSRVELGNPACRFRDALGRVLAVAGPTKDELARCDLDADPATWPDLDVIAGRLVNQYAQMLNVEVDGEPQDYLLWEAVDVPNTYADPGKEPDVEHLCVATLIVEGVASEVVSANWDGLVEKALAELVGAALVMRTHADSMDLRQTPLRANLYKFHGCAVKAKADPARYREALIGRQPQVTAFPHPAAPMRNCLVGLATTRHTLMLGLSAQDADIQDLFVAGAKDMAWGWPCDPPAYAFSEQALGLNQEALLQNVYGAAYKPYTRAAIKEQALVRAYASRLLPALLLHVLTTKARFLADLAEARLPGPEGARIAAGLARLRDEIASSNAWDDGSTKSFLRRVGYVMSLLHMGRGRRPSEGIYKPITSTPVQQFMDDADVRASGLPEASVGAGLLGMGLEAGDWSITSDDPVLPKAAAAVLKSGTGSARIYFSATAESAIQLRALGIVEDKDDAIIVHSSALPPTSVRSPSGSFGRRGKTWVREVSIGALLASNRDADMLMVRFREETAL</sequence>
<dbReference type="AlphaFoldDB" id="A0A4Q2R814"/>
<evidence type="ECO:0000313" key="1">
    <source>
        <dbReference type="EMBL" id="RYB01883.1"/>
    </source>
</evidence>
<organism evidence="1 2">
    <name type="scientific">Lichenibacterium ramalinae</name>
    <dbReference type="NCBI Taxonomy" id="2316527"/>
    <lineage>
        <taxon>Bacteria</taxon>
        <taxon>Pseudomonadati</taxon>
        <taxon>Pseudomonadota</taxon>
        <taxon>Alphaproteobacteria</taxon>
        <taxon>Hyphomicrobiales</taxon>
        <taxon>Lichenihabitantaceae</taxon>
        <taxon>Lichenibacterium</taxon>
    </lineage>
</organism>
<dbReference type="Pfam" id="PF13289">
    <property type="entry name" value="SIR2_2"/>
    <property type="match status" value="1"/>
</dbReference>
<dbReference type="OrthoDB" id="9148542at2"/>
<reference evidence="1 2" key="2">
    <citation type="submission" date="2019-02" db="EMBL/GenBank/DDBJ databases">
        <title>'Lichenibacterium ramalinii' gen. nov. sp. nov., 'Lichenibacterium minor' gen. nov. sp. nov.</title>
        <authorList>
            <person name="Pankratov T."/>
        </authorList>
    </citation>
    <scope>NUCLEOTIDE SEQUENCE [LARGE SCALE GENOMIC DNA]</scope>
    <source>
        <strain evidence="1 2">RmlP001</strain>
    </source>
</reference>
<reference evidence="1 2" key="1">
    <citation type="submission" date="2018-09" db="EMBL/GenBank/DDBJ databases">
        <authorList>
            <person name="Grouzdev D.S."/>
            <person name="Krutkina M.S."/>
        </authorList>
    </citation>
    <scope>NUCLEOTIDE SEQUENCE [LARGE SCALE GENOMIC DNA]</scope>
    <source>
        <strain evidence="1 2">RmlP001</strain>
    </source>
</reference>
<gene>
    <name evidence="1" type="ORF">D3272_23560</name>
</gene>
<evidence type="ECO:0000313" key="2">
    <source>
        <dbReference type="Proteomes" id="UP000289411"/>
    </source>
</evidence>
<name>A0A4Q2R814_9HYPH</name>
<dbReference type="Proteomes" id="UP000289411">
    <property type="component" value="Unassembled WGS sequence"/>
</dbReference>
<protein>
    <submittedName>
        <fullName evidence="1">Uncharacterized protein</fullName>
    </submittedName>
</protein>
<proteinExistence type="predicted"/>
<dbReference type="EMBL" id="QYBC01000026">
    <property type="protein sequence ID" value="RYB01883.1"/>
    <property type="molecule type" value="Genomic_DNA"/>
</dbReference>